<feature type="transmembrane region" description="Helical" evidence="5">
    <location>
        <begin position="416"/>
        <end position="437"/>
    </location>
</feature>
<dbReference type="Proteomes" id="UP000078046">
    <property type="component" value="Unassembled WGS sequence"/>
</dbReference>
<feature type="transmembrane region" description="Helical" evidence="5">
    <location>
        <begin position="320"/>
        <end position="344"/>
    </location>
</feature>
<gene>
    <name evidence="6" type="ORF">A3Q56_00306</name>
</gene>
<comment type="caution">
    <text evidence="6">The sequence shown here is derived from an EMBL/GenBank/DDBJ whole genome shotgun (WGS) entry which is preliminary data.</text>
</comment>
<evidence type="ECO:0000256" key="3">
    <source>
        <dbReference type="ARBA" id="ARBA00022989"/>
    </source>
</evidence>
<evidence type="ECO:0008006" key="8">
    <source>
        <dbReference type="Google" id="ProtNLM"/>
    </source>
</evidence>
<sequence length="481" mass="55353">MSLKKKDNSWFKSLEKYQFNNEYFVIFSLCIAAVNFGWLNIDILLAYAVPDFKCTPVLNENFSNTVNHNSTFDGRCYVNVKIKDLYVIERCQNWTFGSEFGKTISTDKINAITLSMCFIKKKMGCNREFAFKNTWKARFGRKYTSLLSYLFCYISRCLIVFSPNIYVYSLFRLLSSLFDMSSFIIFWILGLENFSEHKRFNVNILVVFSWSIGLTSIAGIYYFIKNWKHATLIISNTTILSCICILCLMKESESWQKLSEIKENLNFDKDATDQSELKIRSGIINIFNDKPMRKKALALYIMGFTTSTICYGMNFSSQYFYQNVYVTVSAFNCTYLFSTIAIYFMYNFNVKVKKKYIITFNLISATVSFVVLSFLEANSVAILLVGVYGLLTLGMNFSLGYILTPFQFPVSLRGKGTSLFVFSTRLGLVFGSGIVYWQKSNPVIIAVIYSILGLITTILLMLYVPTKSSFKDKDILVENLK</sequence>
<dbReference type="Pfam" id="PF07690">
    <property type="entry name" value="MFS_1"/>
    <property type="match status" value="1"/>
</dbReference>
<keyword evidence="7" id="KW-1185">Reference proteome</keyword>
<feature type="transmembrane region" description="Helical" evidence="5">
    <location>
        <begin position="173"/>
        <end position="190"/>
    </location>
</feature>
<keyword evidence="4 5" id="KW-0472">Membrane</keyword>
<keyword evidence="3 5" id="KW-1133">Transmembrane helix</keyword>
<feature type="transmembrane region" description="Helical" evidence="5">
    <location>
        <begin position="443"/>
        <end position="464"/>
    </location>
</feature>
<dbReference type="PANTHER" id="PTHR24064">
    <property type="entry name" value="SOLUTE CARRIER FAMILY 22 MEMBER"/>
    <property type="match status" value="1"/>
</dbReference>
<protein>
    <recommendedName>
        <fullName evidence="8">Major facilitator superfamily (MFS) profile domain-containing protein</fullName>
    </recommendedName>
</protein>
<comment type="subcellular location">
    <subcellularLocation>
        <location evidence="1">Membrane</location>
        <topology evidence="1">Multi-pass membrane protein</topology>
    </subcellularLocation>
</comment>
<evidence type="ECO:0000256" key="5">
    <source>
        <dbReference type="SAM" id="Phobius"/>
    </source>
</evidence>
<dbReference type="Gene3D" id="1.20.1250.20">
    <property type="entry name" value="MFS general substrate transporter like domains"/>
    <property type="match status" value="1"/>
</dbReference>
<evidence type="ECO:0000256" key="2">
    <source>
        <dbReference type="ARBA" id="ARBA00022692"/>
    </source>
</evidence>
<feature type="transmembrane region" description="Helical" evidence="5">
    <location>
        <begin position="230"/>
        <end position="249"/>
    </location>
</feature>
<dbReference type="SUPFAM" id="SSF103473">
    <property type="entry name" value="MFS general substrate transporter"/>
    <property type="match status" value="1"/>
</dbReference>
<dbReference type="GO" id="GO:0016020">
    <property type="term" value="C:membrane"/>
    <property type="evidence" value="ECO:0007669"/>
    <property type="project" value="UniProtKB-SubCell"/>
</dbReference>
<feature type="transmembrane region" description="Helical" evidence="5">
    <location>
        <begin position="356"/>
        <end position="375"/>
    </location>
</feature>
<organism evidence="6 7">
    <name type="scientific">Intoshia linei</name>
    <dbReference type="NCBI Taxonomy" id="1819745"/>
    <lineage>
        <taxon>Eukaryota</taxon>
        <taxon>Metazoa</taxon>
        <taxon>Spiralia</taxon>
        <taxon>Lophotrochozoa</taxon>
        <taxon>Mesozoa</taxon>
        <taxon>Orthonectida</taxon>
        <taxon>Rhopaluridae</taxon>
        <taxon>Intoshia</taxon>
    </lineage>
</organism>
<evidence type="ECO:0000313" key="6">
    <source>
        <dbReference type="EMBL" id="OAF71907.1"/>
    </source>
</evidence>
<evidence type="ECO:0000256" key="1">
    <source>
        <dbReference type="ARBA" id="ARBA00004141"/>
    </source>
</evidence>
<evidence type="ECO:0000313" key="7">
    <source>
        <dbReference type="Proteomes" id="UP000078046"/>
    </source>
</evidence>
<feature type="transmembrane region" description="Helical" evidence="5">
    <location>
        <begin position="146"/>
        <end position="167"/>
    </location>
</feature>
<feature type="transmembrane region" description="Helical" evidence="5">
    <location>
        <begin position="202"/>
        <end position="224"/>
    </location>
</feature>
<dbReference type="AlphaFoldDB" id="A0A177BC65"/>
<evidence type="ECO:0000256" key="4">
    <source>
        <dbReference type="ARBA" id="ARBA00023136"/>
    </source>
</evidence>
<feature type="transmembrane region" description="Helical" evidence="5">
    <location>
        <begin position="297"/>
        <end position="314"/>
    </location>
</feature>
<accession>A0A177BC65</accession>
<dbReference type="InterPro" id="IPR036259">
    <property type="entry name" value="MFS_trans_sf"/>
</dbReference>
<proteinExistence type="predicted"/>
<dbReference type="EMBL" id="LWCA01000015">
    <property type="protein sequence ID" value="OAF71907.1"/>
    <property type="molecule type" value="Genomic_DNA"/>
</dbReference>
<name>A0A177BC65_9BILA</name>
<dbReference type="GO" id="GO:0022857">
    <property type="term" value="F:transmembrane transporter activity"/>
    <property type="evidence" value="ECO:0007669"/>
    <property type="project" value="InterPro"/>
</dbReference>
<dbReference type="InterPro" id="IPR011701">
    <property type="entry name" value="MFS"/>
</dbReference>
<feature type="transmembrane region" description="Helical" evidence="5">
    <location>
        <begin position="381"/>
        <end position="404"/>
    </location>
</feature>
<keyword evidence="2 5" id="KW-0812">Transmembrane</keyword>
<reference evidence="6 7" key="1">
    <citation type="submission" date="2016-04" db="EMBL/GenBank/DDBJ databases">
        <title>The genome of Intoshia linei affirms orthonectids as highly simplified spiralians.</title>
        <authorList>
            <person name="Mikhailov K.V."/>
            <person name="Slusarev G.S."/>
            <person name="Nikitin M.A."/>
            <person name="Logacheva M.D."/>
            <person name="Penin A."/>
            <person name="Aleoshin V."/>
            <person name="Panchin Y.V."/>
        </authorList>
    </citation>
    <scope>NUCLEOTIDE SEQUENCE [LARGE SCALE GENOMIC DNA]</scope>
    <source>
        <strain evidence="6">Intl2013</strain>
        <tissue evidence="6">Whole animal</tissue>
    </source>
</reference>
<feature type="transmembrane region" description="Helical" evidence="5">
    <location>
        <begin position="23"/>
        <end position="49"/>
    </location>
</feature>
<dbReference type="OrthoDB" id="2544694at2759"/>